<feature type="signal peptide" evidence="1">
    <location>
        <begin position="1"/>
        <end position="22"/>
    </location>
</feature>
<feature type="chain" id="PRO_5047128193" evidence="1">
    <location>
        <begin position="23"/>
        <end position="144"/>
    </location>
</feature>
<accession>A0ABR1J6M5</accession>
<name>A0ABR1J6M5_9AGAR</name>
<keyword evidence="1" id="KW-0732">Signal</keyword>
<dbReference type="EMBL" id="JBANRG010000039">
    <property type="protein sequence ID" value="KAK7448066.1"/>
    <property type="molecule type" value="Genomic_DNA"/>
</dbReference>
<proteinExistence type="predicted"/>
<reference evidence="2 3" key="1">
    <citation type="submission" date="2024-01" db="EMBL/GenBank/DDBJ databases">
        <title>A draft genome for the cacao thread blight pathogen Marasmiellus scandens.</title>
        <authorList>
            <person name="Baruah I.K."/>
            <person name="Leung J."/>
            <person name="Bukari Y."/>
            <person name="Amoako-Attah I."/>
            <person name="Meinhardt L.W."/>
            <person name="Bailey B.A."/>
            <person name="Cohen S.P."/>
        </authorList>
    </citation>
    <scope>NUCLEOTIDE SEQUENCE [LARGE SCALE GENOMIC DNA]</scope>
    <source>
        <strain evidence="2 3">GH-19</strain>
    </source>
</reference>
<protein>
    <submittedName>
        <fullName evidence="2">Uncharacterized protein</fullName>
    </submittedName>
</protein>
<evidence type="ECO:0000256" key="1">
    <source>
        <dbReference type="SAM" id="SignalP"/>
    </source>
</evidence>
<evidence type="ECO:0000313" key="3">
    <source>
        <dbReference type="Proteomes" id="UP001498398"/>
    </source>
</evidence>
<comment type="caution">
    <text evidence="2">The sequence shown here is derived from an EMBL/GenBank/DDBJ whole genome shotgun (WGS) entry which is preliminary data.</text>
</comment>
<gene>
    <name evidence="2" type="ORF">VKT23_013822</name>
</gene>
<keyword evidence="3" id="KW-1185">Reference proteome</keyword>
<dbReference type="Proteomes" id="UP001498398">
    <property type="component" value="Unassembled WGS sequence"/>
</dbReference>
<organism evidence="2 3">
    <name type="scientific">Marasmiellus scandens</name>
    <dbReference type="NCBI Taxonomy" id="2682957"/>
    <lineage>
        <taxon>Eukaryota</taxon>
        <taxon>Fungi</taxon>
        <taxon>Dikarya</taxon>
        <taxon>Basidiomycota</taxon>
        <taxon>Agaricomycotina</taxon>
        <taxon>Agaricomycetes</taxon>
        <taxon>Agaricomycetidae</taxon>
        <taxon>Agaricales</taxon>
        <taxon>Marasmiineae</taxon>
        <taxon>Omphalotaceae</taxon>
        <taxon>Marasmiellus</taxon>
    </lineage>
</organism>
<evidence type="ECO:0000313" key="2">
    <source>
        <dbReference type="EMBL" id="KAK7448066.1"/>
    </source>
</evidence>
<sequence>MQLTPLFISIATLSLAPIEVFGDVGVHCGTTDDATFSDCQALVNPDTWNAAFTTGNICHWGLGNPANNVACHGNCCVYVARLDNLNSEQIRNEAAGLFGCADTGANKINGMQEFQDTHGTCISNGDVQSKKAVVTALTIRISTR</sequence>